<evidence type="ECO:0000259" key="10">
    <source>
        <dbReference type="PROSITE" id="PS50863"/>
    </source>
</evidence>
<evidence type="ECO:0000256" key="9">
    <source>
        <dbReference type="SAM" id="MobiDB-lite"/>
    </source>
</evidence>
<evidence type="ECO:0000259" key="11">
    <source>
        <dbReference type="PROSITE" id="PS51745"/>
    </source>
</evidence>
<dbReference type="EMBL" id="QGNW01001121">
    <property type="protein sequence ID" value="RVW55013.1"/>
    <property type="molecule type" value="Genomic_DNA"/>
</dbReference>
<comment type="similarity">
    <text evidence="2 8">Belongs to the ARF family.</text>
</comment>
<reference evidence="12 13" key="1">
    <citation type="journal article" date="2018" name="PLoS Genet.">
        <title>Population sequencing reveals clonal diversity and ancestral inbreeding in the grapevine cultivar Chardonnay.</title>
        <authorList>
            <person name="Roach M.J."/>
            <person name="Johnson D.L."/>
            <person name="Bohlmann J."/>
            <person name="van Vuuren H.J."/>
            <person name="Jones S.J."/>
            <person name="Pretorius I.S."/>
            <person name="Schmidt S.A."/>
            <person name="Borneman A.R."/>
        </authorList>
    </citation>
    <scope>NUCLEOTIDE SEQUENCE [LARGE SCALE GENOMIC DNA]</scope>
    <source>
        <strain evidence="13">cv. Chardonnay</strain>
        <tissue evidence="12">Leaf</tissue>
    </source>
</reference>
<keyword evidence="6 8" id="KW-0539">Nucleus</keyword>
<dbReference type="InterPro" id="IPR015300">
    <property type="entry name" value="DNA-bd_pseudobarrel_sf"/>
</dbReference>
<feature type="region of interest" description="Disordered" evidence="9">
    <location>
        <begin position="51"/>
        <end position="71"/>
    </location>
</feature>
<dbReference type="GO" id="GO:0003677">
    <property type="term" value="F:DNA binding"/>
    <property type="evidence" value="ECO:0007669"/>
    <property type="project" value="UniProtKB-KW"/>
</dbReference>
<dbReference type="GO" id="GO:0005634">
    <property type="term" value="C:nucleus"/>
    <property type="evidence" value="ECO:0007669"/>
    <property type="project" value="UniProtKB-SubCell"/>
</dbReference>
<evidence type="ECO:0000256" key="6">
    <source>
        <dbReference type="ARBA" id="ARBA00023242"/>
    </source>
</evidence>
<evidence type="ECO:0000256" key="4">
    <source>
        <dbReference type="ARBA" id="ARBA00023125"/>
    </source>
</evidence>
<dbReference type="InterPro" id="IPR033389">
    <property type="entry name" value="AUX/IAA_dom"/>
</dbReference>
<dbReference type="InterPro" id="IPR003340">
    <property type="entry name" value="B3_DNA-bd"/>
</dbReference>
<dbReference type="Gene3D" id="2.30.30.1040">
    <property type="match status" value="1"/>
</dbReference>
<comment type="subcellular location">
    <subcellularLocation>
        <location evidence="1 8">Nucleus</location>
    </subcellularLocation>
</comment>
<dbReference type="AlphaFoldDB" id="A0A438F4Y2"/>
<evidence type="ECO:0000256" key="3">
    <source>
        <dbReference type="ARBA" id="ARBA00023015"/>
    </source>
</evidence>
<dbReference type="Gene3D" id="2.40.330.10">
    <property type="entry name" value="DNA-binding pseudobarrel domain"/>
    <property type="match status" value="1"/>
</dbReference>
<dbReference type="FunFam" id="2.30.30.1040:FF:000001">
    <property type="entry name" value="Auxin response factor"/>
    <property type="match status" value="1"/>
</dbReference>
<dbReference type="Gene3D" id="3.10.20.90">
    <property type="entry name" value="Phosphatidylinositol 3-kinase Catalytic Subunit, Chain A, domain 1"/>
    <property type="match status" value="1"/>
</dbReference>
<dbReference type="PANTHER" id="PTHR31384">
    <property type="entry name" value="AUXIN RESPONSE FACTOR 4-RELATED"/>
    <property type="match status" value="1"/>
</dbReference>
<dbReference type="Pfam" id="PF02362">
    <property type="entry name" value="B3"/>
    <property type="match status" value="1"/>
</dbReference>
<comment type="function">
    <text evidence="8">Auxin response factors (ARFs) are transcriptional factors that bind specifically to the DNA sequence 5'-TGTCTC-3' found in the auxin-responsive promoter elements (AuxREs).</text>
</comment>
<evidence type="ECO:0000256" key="8">
    <source>
        <dbReference type="RuleBase" id="RU004561"/>
    </source>
</evidence>
<dbReference type="SUPFAM" id="SSF101936">
    <property type="entry name" value="DNA-binding pseudobarrel domain"/>
    <property type="match status" value="1"/>
</dbReference>
<dbReference type="GO" id="GO:0009734">
    <property type="term" value="P:auxin-activated signaling pathway"/>
    <property type="evidence" value="ECO:0007669"/>
    <property type="project" value="UniProtKB-KW"/>
</dbReference>
<evidence type="ECO:0000256" key="7">
    <source>
        <dbReference type="ARBA" id="ARBA00023294"/>
    </source>
</evidence>
<accession>A0A438F4Y2</accession>
<comment type="caution">
    <text evidence="12">The sequence shown here is derived from an EMBL/GenBank/DDBJ whole genome shotgun (WGS) entry which is preliminary data.</text>
</comment>
<keyword evidence="5 8" id="KW-0804">Transcription</keyword>
<feature type="region of interest" description="Disordered" evidence="9">
    <location>
        <begin position="737"/>
        <end position="779"/>
    </location>
</feature>
<dbReference type="CDD" id="cd10017">
    <property type="entry name" value="B3_DNA"/>
    <property type="match status" value="1"/>
</dbReference>
<dbReference type="SUPFAM" id="SSF54277">
    <property type="entry name" value="CAD &amp; PB1 domains"/>
    <property type="match status" value="1"/>
</dbReference>
<evidence type="ECO:0000313" key="13">
    <source>
        <dbReference type="Proteomes" id="UP000288805"/>
    </source>
</evidence>
<dbReference type="FunFam" id="2.40.330.10:FF:000001">
    <property type="entry name" value="Auxin response factor"/>
    <property type="match status" value="1"/>
</dbReference>
<feature type="compositionally biased region" description="Low complexity" evidence="9">
    <location>
        <begin position="746"/>
        <end position="769"/>
    </location>
</feature>
<gene>
    <name evidence="12" type="primary">ARF4_5</name>
    <name evidence="12" type="ORF">CK203_093113</name>
</gene>
<dbReference type="Pfam" id="PF02309">
    <property type="entry name" value="AUX_IAA"/>
    <property type="match status" value="1"/>
</dbReference>
<proteinExistence type="inferred from homology"/>
<evidence type="ECO:0000256" key="2">
    <source>
        <dbReference type="ARBA" id="ARBA00007853"/>
    </source>
</evidence>
<dbReference type="InterPro" id="IPR044835">
    <property type="entry name" value="ARF_plant"/>
</dbReference>
<feature type="domain" description="PB1" evidence="11">
    <location>
        <begin position="790"/>
        <end position="872"/>
    </location>
</feature>
<dbReference type="PROSITE" id="PS50863">
    <property type="entry name" value="B3"/>
    <property type="match status" value="1"/>
</dbReference>
<evidence type="ECO:0000256" key="1">
    <source>
        <dbReference type="ARBA" id="ARBA00004123"/>
    </source>
</evidence>
<protein>
    <recommendedName>
        <fullName evidence="8">Auxin response factor</fullName>
    </recommendedName>
</protein>
<keyword evidence="7 8" id="KW-0927">Auxin signaling pathway</keyword>
<keyword evidence="3 8" id="KW-0805">Transcription regulation</keyword>
<name>A0A438F4Y2_VITVI</name>
<evidence type="ECO:0000313" key="12">
    <source>
        <dbReference type="EMBL" id="RVW55013.1"/>
    </source>
</evidence>
<dbReference type="SMART" id="SM01019">
    <property type="entry name" value="B3"/>
    <property type="match status" value="1"/>
</dbReference>
<comment type="subunit">
    <text evidence="8">Homodimers and heterodimers.</text>
</comment>
<dbReference type="Pfam" id="PF06507">
    <property type="entry name" value="ARF_AD"/>
    <property type="match status" value="1"/>
</dbReference>
<dbReference type="PANTHER" id="PTHR31384:SF25">
    <property type="entry name" value="AUXIN RESPONSE FACTOR"/>
    <property type="match status" value="1"/>
</dbReference>
<dbReference type="InterPro" id="IPR010525">
    <property type="entry name" value="ARF_dom"/>
</dbReference>
<keyword evidence="4 8" id="KW-0238">DNA-binding</keyword>
<evidence type="ECO:0000256" key="5">
    <source>
        <dbReference type="ARBA" id="ARBA00023163"/>
    </source>
</evidence>
<feature type="domain" description="TF-B3" evidence="10">
    <location>
        <begin position="325"/>
        <end position="427"/>
    </location>
</feature>
<sequence>MDKILSGVGIVVGGLQGGRGRQAAWEKFHGNDNSRRLPRAVELTALVAATEPPFSMNAPPQEGDDQSSVTDARDRAPTFTIVRSSHQMWDPPHHLYSIGRSLENSPSKGRKEKLGIGEVDSCQRVVVYGVQHLPNTLSFFAAAASAALCVGEAVFVSGVLCLWYSGLELLWVSLHFSRCILVWERQGEMGSGGDGERMRVDLEGDGLQSKNIQDENDDLYTELWLGCAGPLVNILRAGQKVVYFPQGHIEQVEAYTNQDGQMEMPIYNLPSKIFCKVVYVQLKAEACTDEVFAQVTLLPEAKQEWRSPDHGNSQFFPRRTHSYSFSKTLTPSDTNTHGGFSVPKRHADECLPPLDMTQQPPVQELIAKDLHGTEWRFRHIFRGQPKRHLLTSGWSQFVTSKKLVAGDACIFLRGANGELRVGVRRATRLQNNVSASVLSGHSMQHGILASAFHAISTGTMFTVYFRPWTSPEFIIPYDQYIKSAENNYSVGTRFRMLFEGEECSQQRCAGTIVGIEDVDAIRWPNSEWRRFKVQWDTSDITPCPERVAAWNIEPIEFIEKKHTSILPQLKRARPTDPLCPAIPILVGDVEHTKIQSGVLQGQENDDIGAHKPDTSKLPSLLVVPPPNSDWGPQHFPMHDPFYQCPGKTILFQGENPLSLGIANGCSLTFTYCGACDNVGGSRNLSFANLDSSNCEFQDWRALEPKGNEASFAQQNRIDKYKLFGVNLINSPAELPSPQVASSSELQSPCSIPPTSQSSISESIQASEPSKSVSGDLSDKQCKNCCSVMVRSCTKVLKYGTALGRSIDLARFDGYDELIIELDQMFDFGGSLMDGSCRWHVTYTDDEGDMMLLGDYPWQEFRSMVQRIFICPKEETERLNSATPS</sequence>
<dbReference type="Proteomes" id="UP000288805">
    <property type="component" value="Unassembled WGS sequence"/>
</dbReference>
<dbReference type="InterPro" id="IPR053793">
    <property type="entry name" value="PB1-like"/>
</dbReference>
<organism evidence="12 13">
    <name type="scientific">Vitis vinifera</name>
    <name type="common">Grape</name>
    <dbReference type="NCBI Taxonomy" id="29760"/>
    <lineage>
        <taxon>Eukaryota</taxon>
        <taxon>Viridiplantae</taxon>
        <taxon>Streptophyta</taxon>
        <taxon>Embryophyta</taxon>
        <taxon>Tracheophyta</taxon>
        <taxon>Spermatophyta</taxon>
        <taxon>Magnoliopsida</taxon>
        <taxon>eudicotyledons</taxon>
        <taxon>Gunneridae</taxon>
        <taxon>Pentapetalae</taxon>
        <taxon>rosids</taxon>
        <taxon>Vitales</taxon>
        <taxon>Vitaceae</taxon>
        <taxon>Viteae</taxon>
        <taxon>Vitis</taxon>
    </lineage>
</organism>
<dbReference type="PROSITE" id="PS51745">
    <property type="entry name" value="PB1"/>
    <property type="match status" value="1"/>
</dbReference>
<dbReference type="GO" id="GO:0006355">
    <property type="term" value="P:regulation of DNA-templated transcription"/>
    <property type="evidence" value="ECO:0007669"/>
    <property type="project" value="InterPro"/>
</dbReference>